<protein>
    <submittedName>
        <fullName evidence="3">Uncharacterized protein</fullName>
    </submittedName>
</protein>
<feature type="region of interest" description="Disordered" evidence="2">
    <location>
        <begin position="400"/>
        <end position="439"/>
    </location>
</feature>
<dbReference type="EMBL" id="LCZI01001000">
    <property type="protein sequence ID" value="KKZ63106.1"/>
    <property type="molecule type" value="Genomic_DNA"/>
</dbReference>
<evidence type="ECO:0000313" key="4">
    <source>
        <dbReference type="Proteomes" id="UP000034164"/>
    </source>
</evidence>
<dbReference type="Proteomes" id="UP000034164">
    <property type="component" value="Unassembled WGS sequence"/>
</dbReference>
<comment type="caution">
    <text evidence="3">The sequence shown here is derived from an EMBL/GenBank/DDBJ whole genome shotgun (WGS) entry which is preliminary data.</text>
</comment>
<reference evidence="4" key="1">
    <citation type="journal article" date="2015" name="PLoS Genet.">
        <title>The dynamic genome and transcriptome of the human fungal pathogen Blastomyces and close relative Emmonsia.</title>
        <authorList>
            <person name="Munoz J.F."/>
            <person name="Gauthier G.M."/>
            <person name="Desjardins C.A."/>
            <person name="Gallo J.E."/>
            <person name="Holder J."/>
            <person name="Sullivan T.D."/>
            <person name="Marty A.J."/>
            <person name="Carmen J.C."/>
            <person name="Chen Z."/>
            <person name="Ding L."/>
            <person name="Gujja S."/>
            <person name="Magrini V."/>
            <person name="Misas E."/>
            <person name="Mitreva M."/>
            <person name="Priest M."/>
            <person name="Saif S."/>
            <person name="Whiston E.A."/>
            <person name="Young S."/>
            <person name="Zeng Q."/>
            <person name="Goldman W.E."/>
            <person name="Mardis E.R."/>
            <person name="Taylor J.W."/>
            <person name="McEwen J.G."/>
            <person name="Clay O.K."/>
            <person name="Klein B.S."/>
            <person name="Cuomo C.A."/>
        </authorList>
    </citation>
    <scope>NUCLEOTIDE SEQUENCE [LARGE SCALE GENOMIC DNA]</scope>
    <source>
        <strain evidence="4">UAMH 3008</strain>
    </source>
</reference>
<dbReference type="VEuPathDB" id="FungiDB:EMCG_02545"/>
<accession>A0A0G2J8Z8</accession>
<name>A0A0G2J8Z8_9EURO</name>
<sequence>MEVKLNQLNIVVENQENQLQRHEDDAQHIFSDSSTREAMFARLESDFNDLNVSYTELQQNHEALQLQISQRQKQKIEQHELEKKLNEWKQTENKESSRIEECEKEIEKLQQQQEVQWKSKQNVRQQKRKLPVGDTCHQDPYITFLVNGEKRVSGSEGDHVDVIKQAKIYKEQGFALYIAEEECLNLENCFNEAQKHGHQIIVRSQRLRTYFNKTQRYSHRIAERSRRAEVDGETLENATVAIGEHELTREKEWVIPNKQKEWAIPNKLHTFIRFSVDEKKIIYGSMRNHEEVTEQAKRYKEQGFVLYIAGEECSNPENCFKEAQKHKNEIMVCYPLSRSRRGAKCAFDNDKQNLDREVKRQKHSKAPAVVERSIPSVALFSSPNEVAKKDDLARKEVQRQQRDARAANRKSEKEELAAGHRQTNPLTKQLKQAASGSIRVQENKRVLRSSNNRLN</sequence>
<evidence type="ECO:0000313" key="3">
    <source>
        <dbReference type="EMBL" id="KKZ63106.1"/>
    </source>
</evidence>
<gene>
    <name evidence="3" type="ORF">EMCG_02545</name>
</gene>
<keyword evidence="1" id="KW-0175">Coiled coil</keyword>
<proteinExistence type="predicted"/>
<feature type="compositionally biased region" description="Basic and acidic residues" evidence="2">
    <location>
        <begin position="400"/>
        <end position="418"/>
    </location>
</feature>
<evidence type="ECO:0000256" key="2">
    <source>
        <dbReference type="SAM" id="MobiDB-lite"/>
    </source>
</evidence>
<feature type="coiled-coil region" evidence="1">
    <location>
        <begin position="5"/>
        <end position="112"/>
    </location>
</feature>
<dbReference type="AlphaFoldDB" id="A0A0G2J8Z8"/>
<organism evidence="3 4">
    <name type="scientific">[Emmonsia] crescens</name>
    <dbReference type="NCBI Taxonomy" id="73230"/>
    <lineage>
        <taxon>Eukaryota</taxon>
        <taxon>Fungi</taxon>
        <taxon>Dikarya</taxon>
        <taxon>Ascomycota</taxon>
        <taxon>Pezizomycotina</taxon>
        <taxon>Eurotiomycetes</taxon>
        <taxon>Eurotiomycetidae</taxon>
        <taxon>Onygenales</taxon>
        <taxon>Ajellomycetaceae</taxon>
        <taxon>Emergomyces</taxon>
    </lineage>
</organism>
<evidence type="ECO:0000256" key="1">
    <source>
        <dbReference type="SAM" id="Coils"/>
    </source>
</evidence>
<feature type="compositionally biased region" description="Polar residues" evidence="2">
    <location>
        <begin position="421"/>
        <end position="439"/>
    </location>
</feature>